<dbReference type="Gene3D" id="4.10.80.30">
    <property type="entry name" value="DNA polymerase, domain 6"/>
    <property type="match status" value="1"/>
</dbReference>
<reference evidence="5" key="1">
    <citation type="submission" date="2019-11" db="EMBL/GenBank/DDBJ databases">
        <authorList>
            <person name="Feng L."/>
        </authorList>
    </citation>
    <scope>NUCLEOTIDE SEQUENCE</scope>
    <source>
        <strain evidence="5">ECasseliflavusLFYP2</strain>
    </source>
</reference>
<name>A0A6N2Z9B6_ENTCA</name>
<dbReference type="InterPro" id="IPR051056">
    <property type="entry name" value="Glycosyl_Hydrolase_73"/>
</dbReference>
<keyword evidence="2" id="KW-0378">Hydrolase</keyword>
<dbReference type="SMART" id="SM00047">
    <property type="entry name" value="LYZ2"/>
    <property type="match status" value="1"/>
</dbReference>
<evidence type="ECO:0000259" key="4">
    <source>
        <dbReference type="PROSITE" id="PS50911"/>
    </source>
</evidence>
<dbReference type="SUPFAM" id="SSF54001">
    <property type="entry name" value="Cysteine proteinases"/>
    <property type="match status" value="1"/>
</dbReference>
<dbReference type="Pfam" id="PF01832">
    <property type="entry name" value="Glucosaminidase"/>
    <property type="match status" value="1"/>
</dbReference>
<dbReference type="EMBL" id="CACRTX010000003">
    <property type="protein sequence ID" value="VYT74390.1"/>
    <property type="molecule type" value="Genomic_DNA"/>
</dbReference>
<evidence type="ECO:0000256" key="1">
    <source>
        <dbReference type="ARBA" id="ARBA00010266"/>
    </source>
</evidence>
<dbReference type="PROSITE" id="PS50911">
    <property type="entry name" value="CHAP"/>
    <property type="match status" value="1"/>
</dbReference>
<dbReference type="GO" id="GO:0004040">
    <property type="term" value="F:amidase activity"/>
    <property type="evidence" value="ECO:0007669"/>
    <property type="project" value="InterPro"/>
</dbReference>
<sequence>MKKKTIAVCTALFGLLVIQNGIGQPLHAEDQSATEATDASVLELPEETVPSSTESMEVPMSSEEVTVPSTVPSEEVPATSLEDSQETVSSAPVESETTPTSSESSTSQSTEASTTPSETSTPTETSESTIPSSEPTSSSTSNASSSSKEPTATTPSSTETSTEAVADEELEKDKKPAASSSPAKQEQSVALPANTQSETFNKERLPESAVSQLLSEINGTTLDASLRVSEVAETDLKGFELPLLKTFTDKSKAILIYEGIKQVGLFELSNEKNEDGKKIPLESTEVLINTLLENLFDQSLKTSHKEEIPREEKQAGDLLYHQGKLLGLYLGGDHYVTVGEPTTKEIEEHSELANQKVAKIGLLSKGKLADESVTVQRLAENKLTTYGKEVEKAYPASMDFSENAQTQTFIQAIAKSAQKLGLDYDVFASVMIAQAILESGSGTSALSSAPNYNLFGVKGSYQGASVSFATQEDRGNGELYTIQAAFRKYPSYAQSLGDYVSLLRGGIQGNELFYQDTWRSTAKNYLRAADALTGKYATDTTYNQKISSLIAAYHLTQYDQPLSASTTSTSSIMVGKEKIPEAYRKEMTYPDYDGKNYNVSGSYPVGQCTWYAYNRVAQLGKSVDDYMGNGGEWGATAKGLGYETSQVPKAGWLISFTPGTAGSDPNYGHVAFVEAVTDEGILISEGNVVGGTKISYRVIGNDLAYSELVTYVEPR</sequence>
<dbReference type="AlphaFoldDB" id="A0A6N2Z9B6"/>
<protein>
    <submittedName>
        <fullName evidence="5">N-acetylmuramoyl-L-alanine amidase domain-containing protein</fullName>
    </submittedName>
</protein>
<dbReference type="Gene3D" id="3.90.1720.10">
    <property type="entry name" value="endopeptidase domain like (from Nostoc punctiforme)"/>
    <property type="match status" value="1"/>
</dbReference>
<accession>A0A6N2Z9B6</accession>
<organism evidence="5">
    <name type="scientific">Enterococcus casseliflavus</name>
    <name type="common">Enterococcus flavescens</name>
    <dbReference type="NCBI Taxonomy" id="37734"/>
    <lineage>
        <taxon>Bacteria</taxon>
        <taxon>Bacillati</taxon>
        <taxon>Bacillota</taxon>
        <taxon>Bacilli</taxon>
        <taxon>Lactobacillales</taxon>
        <taxon>Enterococcaceae</taxon>
        <taxon>Enterococcus</taxon>
    </lineage>
</organism>
<dbReference type="InterPro" id="IPR038765">
    <property type="entry name" value="Papain-like_cys_pep_sf"/>
</dbReference>
<feature type="domain" description="Peptidase C51" evidence="4">
    <location>
        <begin position="583"/>
        <end position="713"/>
    </location>
</feature>
<gene>
    <name evidence="5" type="ORF">ECLFYP2_01507</name>
</gene>
<dbReference type="InterPro" id="IPR002901">
    <property type="entry name" value="MGlyc_endo_b_GlcNAc-like_dom"/>
</dbReference>
<feature type="compositionally biased region" description="Low complexity" evidence="3">
    <location>
        <begin position="50"/>
        <end position="69"/>
    </location>
</feature>
<feature type="compositionally biased region" description="Low complexity" evidence="3">
    <location>
        <begin position="89"/>
        <end position="164"/>
    </location>
</feature>
<feature type="region of interest" description="Disordered" evidence="3">
    <location>
        <begin position="29"/>
        <end position="203"/>
    </location>
</feature>
<dbReference type="PANTHER" id="PTHR33308">
    <property type="entry name" value="PEPTIDOGLYCAN HYDROLASE FLGJ"/>
    <property type="match status" value="1"/>
</dbReference>
<evidence type="ECO:0000313" key="5">
    <source>
        <dbReference type="EMBL" id="VYT74390.1"/>
    </source>
</evidence>
<dbReference type="InterPro" id="IPR007921">
    <property type="entry name" value="CHAP_dom"/>
</dbReference>
<dbReference type="PANTHER" id="PTHR33308:SF9">
    <property type="entry name" value="PEPTIDOGLYCAN HYDROLASE FLGJ"/>
    <property type="match status" value="1"/>
</dbReference>
<proteinExistence type="inferred from homology"/>
<comment type="similarity">
    <text evidence="1">Belongs to the glycosyl hydrolase 73 family.</text>
</comment>
<evidence type="ECO:0000256" key="2">
    <source>
        <dbReference type="ARBA" id="ARBA00022801"/>
    </source>
</evidence>
<dbReference type="Pfam" id="PF05257">
    <property type="entry name" value="CHAP"/>
    <property type="match status" value="1"/>
</dbReference>
<feature type="compositionally biased region" description="Polar residues" evidence="3">
    <location>
        <begin position="178"/>
        <end position="199"/>
    </location>
</feature>
<dbReference type="Gene3D" id="1.10.530.10">
    <property type="match status" value="1"/>
</dbReference>
<dbReference type="RefSeq" id="WP_421757888.1">
    <property type="nucleotide sequence ID" value="NZ_CACRTX010000003.1"/>
</dbReference>
<evidence type="ECO:0000256" key="3">
    <source>
        <dbReference type="SAM" id="MobiDB-lite"/>
    </source>
</evidence>